<dbReference type="GO" id="GO:0005634">
    <property type="term" value="C:nucleus"/>
    <property type="evidence" value="ECO:0007669"/>
    <property type="project" value="UniProtKB-SubCell"/>
</dbReference>
<reference evidence="11 12" key="1">
    <citation type="submission" date="2016-06" db="EMBL/GenBank/DDBJ databases">
        <title>Evolution of pathogenesis and genome organization in the Tremellales.</title>
        <authorList>
            <person name="Cuomo C."/>
            <person name="Litvintseva A."/>
            <person name="Heitman J."/>
            <person name="Chen Y."/>
            <person name="Sun S."/>
            <person name="Springer D."/>
            <person name="Dromer F."/>
            <person name="Young S."/>
            <person name="Zeng Q."/>
            <person name="Chapman S."/>
            <person name="Gujja S."/>
            <person name="Saif S."/>
            <person name="Birren B."/>
        </authorList>
    </citation>
    <scope>NUCLEOTIDE SEQUENCE [LARGE SCALE GENOMIC DNA]</scope>
    <source>
        <strain evidence="11 12">CBS 6273</strain>
    </source>
</reference>
<comment type="caution">
    <text evidence="11">The sequence shown here is derived from an EMBL/GenBank/DDBJ whole genome shotgun (WGS) entry which is preliminary data.</text>
</comment>
<evidence type="ECO:0000256" key="1">
    <source>
        <dbReference type="ARBA" id="ARBA00004123"/>
    </source>
</evidence>
<dbReference type="GO" id="GO:0032931">
    <property type="term" value="F:histone H3K56 acetyltransferase activity"/>
    <property type="evidence" value="ECO:0007669"/>
    <property type="project" value="TreeGrafter"/>
</dbReference>
<feature type="region of interest" description="Disordered" evidence="10">
    <location>
        <begin position="64"/>
        <end position="97"/>
    </location>
</feature>
<keyword evidence="7" id="KW-0804">Transcription</keyword>
<evidence type="ECO:0000256" key="2">
    <source>
        <dbReference type="ARBA" id="ARBA00013184"/>
    </source>
</evidence>
<sequence length="545" mass="57936">MSTPESLRTHLLSSLSPLPNTSPLGLTILASHPKRTEDLYPHAVNPPKALKQDWLVVLDSEVKNHGQTGGEGQEGSQGATVGGEKEGEGVDGDAGKGKKPRVLVAAISAYLYTFPSPSSSPSSPSSPPAILYISKVDSSGYSSPSAPLPHTRHLIRSFLTFFISTHPYLRVQLFARAQKQYLFANSGEGGGKKVLGGMGLCKWWKGVYEESVSAFAEARAQAQKEKEKEGAEIGRDVKLAFILPGYDQSEAHSLLGPGRPLPAGIAWSYTPPFLTPVVGGSEKETEVGLAGLIPSLPDDPKTRFLEELVDGVPRLRGAPASVAAAAAAPIPAPTATTSTSPSPSSTSPARHQPQAQKEKDHTSRKTRETRETEHDLSQRTHAQACLAKVGMAEFWERMGFRQECASGDVTGFFSLETLPLPSRPVPGDEQGAAEPSVTMVELPSQALLPPPITDRILTALTNLDFATRELAIEGSGIWLDQTQGLVRSEVGKEGWEKCVGTVEAKVGVEGPGTGAGEGVGVGGEKRAKKEEVVTMLQPRKKKKVA</sequence>
<feature type="region of interest" description="Disordered" evidence="10">
    <location>
        <begin position="507"/>
        <end position="545"/>
    </location>
</feature>
<keyword evidence="3" id="KW-0808">Transferase</keyword>
<dbReference type="InterPro" id="IPR051236">
    <property type="entry name" value="HAT_RTT109-like"/>
</dbReference>
<comment type="subcellular location">
    <subcellularLocation>
        <location evidence="1">Nucleus</location>
    </subcellularLocation>
</comment>
<gene>
    <name evidence="11" type="ORF">I350_05595</name>
</gene>
<dbReference type="GO" id="GO:0006355">
    <property type="term" value="P:regulation of DNA-templated transcription"/>
    <property type="evidence" value="ECO:0007669"/>
    <property type="project" value="InterPro"/>
</dbReference>
<dbReference type="EMBL" id="MEKH01000008">
    <property type="protein sequence ID" value="ODO04983.1"/>
    <property type="molecule type" value="Genomic_DNA"/>
</dbReference>
<evidence type="ECO:0000313" key="12">
    <source>
        <dbReference type="Proteomes" id="UP000095149"/>
    </source>
</evidence>
<name>A0A1E3JW14_9TREE</name>
<dbReference type="GO" id="GO:0006974">
    <property type="term" value="P:DNA damage response"/>
    <property type="evidence" value="ECO:0007669"/>
    <property type="project" value="UniProtKB-KW"/>
</dbReference>
<evidence type="ECO:0000256" key="4">
    <source>
        <dbReference type="ARBA" id="ARBA00022763"/>
    </source>
</evidence>
<keyword evidence="6" id="KW-0805">Transcription regulation</keyword>
<dbReference type="Pfam" id="PF08214">
    <property type="entry name" value="HAT_KAT11"/>
    <property type="match status" value="1"/>
</dbReference>
<feature type="compositionally biased region" description="Basic and acidic residues" evidence="10">
    <location>
        <begin position="83"/>
        <end position="96"/>
    </location>
</feature>
<dbReference type="PANTHER" id="PTHR31571:SF2">
    <property type="entry name" value="HISTONE ACETYLTRANSFERASE RTT109"/>
    <property type="match status" value="1"/>
</dbReference>
<accession>A0A1E3JW14</accession>
<feature type="compositionally biased region" description="Basic and acidic residues" evidence="10">
    <location>
        <begin position="356"/>
        <end position="378"/>
    </location>
</feature>
<evidence type="ECO:0000256" key="10">
    <source>
        <dbReference type="SAM" id="MobiDB-lite"/>
    </source>
</evidence>
<dbReference type="PANTHER" id="PTHR31571">
    <property type="entry name" value="ALTERED INHERITANCE OF MITOCHONDRIA PROTEIN 6"/>
    <property type="match status" value="1"/>
</dbReference>
<evidence type="ECO:0000256" key="6">
    <source>
        <dbReference type="ARBA" id="ARBA00023015"/>
    </source>
</evidence>
<dbReference type="OrthoDB" id="3361892at2759"/>
<evidence type="ECO:0000256" key="8">
    <source>
        <dbReference type="ARBA" id="ARBA00023242"/>
    </source>
</evidence>
<keyword evidence="8" id="KW-0539">Nucleus</keyword>
<feature type="region of interest" description="Disordered" evidence="10">
    <location>
        <begin position="329"/>
        <end position="380"/>
    </location>
</feature>
<dbReference type="EC" id="2.3.1.48" evidence="2"/>
<evidence type="ECO:0000256" key="3">
    <source>
        <dbReference type="ARBA" id="ARBA00022679"/>
    </source>
</evidence>
<evidence type="ECO:0000313" key="11">
    <source>
        <dbReference type="EMBL" id="ODO04983.1"/>
    </source>
</evidence>
<dbReference type="InterPro" id="IPR013178">
    <property type="entry name" value="Histone_AcTrfase_Rtt109/CBP"/>
</dbReference>
<evidence type="ECO:0000256" key="5">
    <source>
        <dbReference type="ARBA" id="ARBA00022990"/>
    </source>
</evidence>
<organism evidence="11 12">
    <name type="scientific">Cryptococcus amylolentus CBS 6273</name>
    <dbReference type="NCBI Taxonomy" id="1296118"/>
    <lineage>
        <taxon>Eukaryota</taxon>
        <taxon>Fungi</taxon>
        <taxon>Dikarya</taxon>
        <taxon>Basidiomycota</taxon>
        <taxon>Agaricomycotina</taxon>
        <taxon>Tremellomycetes</taxon>
        <taxon>Tremellales</taxon>
        <taxon>Cryptococcaceae</taxon>
        <taxon>Cryptococcus</taxon>
    </lineage>
</organism>
<dbReference type="SMART" id="SM01250">
    <property type="entry name" value="KAT11"/>
    <property type="match status" value="1"/>
</dbReference>
<protein>
    <recommendedName>
        <fullName evidence="2">histone acetyltransferase</fullName>
        <ecNumber evidence="2">2.3.1.48</ecNumber>
    </recommendedName>
</protein>
<keyword evidence="5" id="KW-0007">Acetylation</keyword>
<dbReference type="Proteomes" id="UP000095149">
    <property type="component" value="Unassembled WGS sequence"/>
</dbReference>
<feature type="compositionally biased region" description="Basic and acidic residues" evidence="10">
    <location>
        <begin position="523"/>
        <end position="532"/>
    </location>
</feature>
<dbReference type="PROSITE" id="PS51728">
    <property type="entry name" value="RTT109_HAT"/>
    <property type="match status" value="1"/>
</dbReference>
<proteinExistence type="predicted"/>
<keyword evidence="4" id="KW-0227">DNA damage</keyword>
<dbReference type="AlphaFoldDB" id="A0A1E3JW14"/>
<evidence type="ECO:0000256" key="9">
    <source>
        <dbReference type="ARBA" id="ARBA00048940"/>
    </source>
</evidence>
<feature type="compositionally biased region" description="Low complexity" evidence="10">
    <location>
        <begin position="9"/>
        <end position="23"/>
    </location>
</feature>
<comment type="catalytic activity">
    <reaction evidence="9">
        <text>L-lysyl-[histone] + acetyl-CoA = N(6)-acetyl-L-lysyl-[histone] + CoA + H(+)</text>
        <dbReference type="Rhea" id="RHEA:21992"/>
        <dbReference type="Rhea" id="RHEA-COMP:9845"/>
        <dbReference type="Rhea" id="RHEA-COMP:11338"/>
        <dbReference type="ChEBI" id="CHEBI:15378"/>
        <dbReference type="ChEBI" id="CHEBI:29969"/>
        <dbReference type="ChEBI" id="CHEBI:57287"/>
        <dbReference type="ChEBI" id="CHEBI:57288"/>
        <dbReference type="ChEBI" id="CHEBI:61930"/>
        <dbReference type="EC" id="2.3.1.48"/>
    </reaction>
    <physiologicalReaction direction="left-to-right" evidence="9">
        <dbReference type="Rhea" id="RHEA:21993"/>
    </physiologicalReaction>
</comment>
<feature type="compositionally biased region" description="Gly residues" evidence="10">
    <location>
        <begin position="509"/>
        <end position="522"/>
    </location>
</feature>
<evidence type="ECO:0000256" key="7">
    <source>
        <dbReference type="ARBA" id="ARBA00023163"/>
    </source>
</evidence>
<dbReference type="InterPro" id="IPR016849">
    <property type="entry name" value="Rtt109"/>
</dbReference>
<feature type="region of interest" description="Disordered" evidence="10">
    <location>
        <begin position="1"/>
        <end position="23"/>
    </location>
</feature>
<feature type="compositionally biased region" description="Low complexity" evidence="10">
    <location>
        <begin position="329"/>
        <end position="349"/>
    </location>
</feature>